<dbReference type="AlphaFoldDB" id="A0AAN6YT13"/>
<reference evidence="2" key="2">
    <citation type="submission" date="2023-05" db="EMBL/GenBank/DDBJ databases">
        <authorList>
            <consortium name="Lawrence Berkeley National Laboratory"/>
            <person name="Steindorff A."/>
            <person name="Hensen N."/>
            <person name="Bonometti L."/>
            <person name="Westerberg I."/>
            <person name="Brannstrom I.O."/>
            <person name="Guillou S."/>
            <person name="Cros-Aarteil S."/>
            <person name="Calhoun S."/>
            <person name="Haridas S."/>
            <person name="Kuo A."/>
            <person name="Mondo S."/>
            <person name="Pangilinan J."/>
            <person name="Riley R."/>
            <person name="Labutti K."/>
            <person name="Andreopoulos B."/>
            <person name="Lipzen A."/>
            <person name="Chen C."/>
            <person name="Yanf M."/>
            <person name="Daum C."/>
            <person name="Ng V."/>
            <person name="Clum A."/>
            <person name="Ohm R."/>
            <person name="Martin F."/>
            <person name="Silar P."/>
            <person name="Natvig D."/>
            <person name="Lalanne C."/>
            <person name="Gautier V."/>
            <person name="Ament-Velasquez S.L."/>
            <person name="Kruys A."/>
            <person name="Hutchinson M.I."/>
            <person name="Powell A.J."/>
            <person name="Barry K."/>
            <person name="Miller A.N."/>
            <person name="Grigoriev I.V."/>
            <person name="Debuchy R."/>
            <person name="Gladieux P."/>
            <person name="Thoren M.H."/>
            <person name="Johannesson H."/>
        </authorList>
    </citation>
    <scope>NUCLEOTIDE SEQUENCE</scope>
    <source>
        <strain evidence="2">CBS 508.74</strain>
    </source>
</reference>
<proteinExistence type="predicted"/>
<gene>
    <name evidence="2" type="ORF">N656DRAFT_651374</name>
</gene>
<feature type="compositionally biased region" description="Basic and acidic residues" evidence="1">
    <location>
        <begin position="8"/>
        <end position="20"/>
    </location>
</feature>
<name>A0AAN6YT13_9PEZI</name>
<accession>A0AAN6YT13</accession>
<feature type="region of interest" description="Disordered" evidence="1">
    <location>
        <begin position="1"/>
        <end position="36"/>
    </location>
</feature>
<dbReference type="Proteomes" id="UP001302812">
    <property type="component" value="Unassembled WGS sequence"/>
</dbReference>
<evidence type="ECO:0000256" key="1">
    <source>
        <dbReference type="SAM" id="MobiDB-lite"/>
    </source>
</evidence>
<evidence type="ECO:0000313" key="3">
    <source>
        <dbReference type="Proteomes" id="UP001302812"/>
    </source>
</evidence>
<protein>
    <submittedName>
        <fullName evidence="2">Uncharacterized protein</fullName>
    </submittedName>
</protein>
<dbReference type="GeneID" id="89934575"/>
<dbReference type="EMBL" id="MU853340">
    <property type="protein sequence ID" value="KAK4113256.1"/>
    <property type="molecule type" value="Genomic_DNA"/>
</dbReference>
<reference evidence="2" key="1">
    <citation type="journal article" date="2023" name="Mol. Phylogenet. Evol.">
        <title>Genome-scale phylogeny and comparative genomics of the fungal order Sordariales.</title>
        <authorList>
            <person name="Hensen N."/>
            <person name="Bonometti L."/>
            <person name="Westerberg I."/>
            <person name="Brannstrom I.O."/>
            <person name="Guillou S."/>
            <person name="Cros-Aarteil S."/>
            <person name="Calhoun S."/>
            <person name="Haridas S."/>
            <person name="Kuo A."/>
            <person name="Mondo S."/>
            <person name="Pangilinan J."/>
            <person name="Riley R."/>
            <person name="LaButti K."/>
            <person name="Andreopoulos B."/>
            <person name="Lipzen A."/>
            <person name="Chen C."/>
            <person name="Yan M."/>
            <person name="Daum C."/>
            <person name="Ng V."/>
            <person name="Clum A."/>
            <person name="Steindorff A."/>
            <person name="Ohm R.A."/>
            <person name="Martin F."/>
            <person name="Silar P."/>
            <person name="Natvig D.O."/>
            <person name="Lalanne C."/>
            <person name="Gautier V."/>
            <person name="Ament-Velasquez S.L."/>
            <person name="Kruys A."/>
            <person name="Hutchinson M.I."/>
            <person name="Powell A.J."/>
            <person name="Barry K."/>
            <person name="Miller A.N."/>
            <person name="Grigoriev I.V."/>
            <person name="Debuchy R."/>
            <person name="Gladieux P."/>
            <person name="Hiltunen Thoren M."/>
            <person name="Johannesson H."/>
        </authorList>
    </citation>
    <scope>NUCLEOTIDE SEQUENCE</scope>
    <source>
        <strain evidence="2">CBS 508.74</strain>
    </source>
</reference>
<evidence type="ECO:0000313" key="2">
    <source>
        <dbReference type="EMBL" id="KAK4113256.1"/>
    </source>
</evidence>
<organism evidence="2 3">
    <name type="scientific">Canariomyces notabilis</name>
    <dbReference type="NCBI Taxonomy" id="2074819"/>
    <lineage>
        <taxon>Eukaryota</taxon>
        <taxon>Fungi</taxon>
        <taxon>Dikarya</taxon>
        <taxon>Ascomycota</taxon>
        <taxon>Pezizomycotina</taxon>
        <taxon>Sordariomycetes</taxon>
        <taxon>Sordariomycetidae</taxon>
        <taxon>Sordariales</taxon>
        <taxon>Chaetomiaceae</taxon>
        <taxon>Canariomyces</taxon>
    </lineage>
</organism>
<keyword evidence="3" id="KW-1185">Reference proteome</keyword>
<comment type="caution">
    <text evidence="2">The sequence shown here is derived from an EMBL/GenBank/DDBJ whole genome shotgun (WGS) entry which is preliminary data.</text>
</comment>
<sequence length="85" mass="9582">MSSARNPRATDVRGARDTTHHFTPRKRNIIGNPVTYYTPHGSESSWRRAHLIQTHYSISRTTQQPALYQTGRHAMGNGAGTYIES</sequence>
<dbReference type="RefSeq" id="XP_064670826.1">
    <property type="nucleotide sequence ID" value="XM_064810450.1"/>
</dbReference>